<dbReference type="InterPro" id="IPR029063">
    <property type="entry name" value="SAM-dependent_MTases_sf"/>
</dbReference>
<dbReference type="PANTHER" id="PTHR45036">
    <property type="entry name" value="METHYLTRANSFERASE LIKE 7B"/>
    <property type="match status" value="1"/>
</dbReference>
<organism evidence="1 2">
    <name type="scientific">Glonium stellatum</name>
    <dbReference type="NCBI Taxonomy" id="574774"/>
    <lineage>
        <taxon>Eukaryota</taxon>
        <taxon>Fungi</taxon>
        <taxon>Dikarya</taxon>
        <taxon>Ascomycota</taxon>
        <taxon>Pezizomycotina</taxon>
        <taxon>Dothideomycetes</taxon>
        <taxon>Pleosporomycetidae</taxon>
        <taxon>Gloniales</taxon>
        <taxon>Gloniaceae</taxon>
        <taxon>Glonium</taxon>
    </lineage>
</organism>
<gene>
    <name evidence="1" type="ORF">AOQ84DRAFT_411054</name>
</gene>
<dbReference type="OrthoDB" id="540004at2759"/>
<evidence type="ECO:0000313" key="2">
    <source>
        <dbReference type="Proteomes" id="UP000250140"/>
    </source>
</evidence>
<sequence>NPTTLLHPSALRRAAYSALWLSTGSTLAGPSHLPGPTASLIQSARGRVLEIGAGSGELIQYYDPQQVDEVVGIEPAQELVGKLSRNAKRGHGAERYRIIRASAEQNSLLPALEKAGLLEPGWVQEGVFDEIICVRVLCMVPRFEETVEGLWRLLKPGGRFVICEHGINRWRCQDDVGSFVARILQAFYESLGWSFWMGDCHLQRDIEGVFRGVGGGNGWSKVVLELVDGWSVLPYTVGYLVKGY</sequence>
<dbReference type="GO" id="GO:0032259">
    <property type="term" value="P:methylation"/>
    <property type="evidence" value="ECO:0007669"/>
    <property type="project" value="UniProtKB-KW"/>
</dbReference>
<keyword evidence="1" id="KW-0808">Transferase</keyword>
<name>A0A8E2FB41_9PEZI</name>
<reference evidence="1 2" key="1">
    <citation type="journal article" date="2016" name="Nat. Commun.">
        <title>Ectomycorrhizal ecology is imprinted in the genome of the dominant symbiotic fungus Cenococcum geophilum.</title>
        <authorList>
            <consortium name="DOE Joint Genome Institute"/>
            <person name="Peter M."/>
            <person name="Kohler A."/>
            <person name="Ohm R.A."/>
            <person name="Kuo A."/>
            <person name="Krutzmann J."/>
            <person name="Morin E."/>
            <person name="Arend M."/>
            <person name="Barry K.W."/>
            <person name="Binder M."/>
            <person name="Choi C."/>
            <person name="Clum A."/>
            <person name="Copeland A."/>
            <person name="Grisel N."/>
            <person name="Haridas S."/>
            <person name="Kipfer T."/>
            <person name="LaButti K."/>
            <person name="Lindquist E."/>
            <person name="Lipzen A."/>
            <person name="Maire R."/>
            <person name="Meier B."/>
            <person name="Mihaltcheva S."/>
            <person name="Molinier V."/>
            <person name="Murat C."/>
            <person name="Poggeler S."/>
            <person name="Quandt C.A."/>
            <person name="Sperisen C."/>
            <person name="Tritt A."/>
            <person name="Tisserant E."/>
            <person name="Crous P.W."/>
            <person name="Henrissat B."/>
            <person name="Nehls U."/>
            <person name="Egli S."/>
            <person name="Spatafora J.W."/>
            <person name="Grigoriev I.V."/>
            <person name="Martin F.M."/>
        </authorList>
    </citation>
    <scope>NUCLEOTIDE SEQUENCE [LARGE SCALE GENOMIC DNA]</scope>
    <source>
        <strain evidence="1 2">CBS 207.34</strain>
    </source>
</reference>
<keyword evidence="2" id="KW-1185">Reference proteome</keyword>
<keyword evidence="1" id="KW-0489">Methyltransferase</keyword>
<dbReference type="SUPFAM" id="SSF53335">
    <property type="entry name" value="S-adenosyl-L-methionine-dependent methyltransferases"/>
    <property type="match status" value="1"/>
</dbReference>
<dbReference type="EMBL" id="KV748655">
    <property type="protein sequence ID" value="OCL13912.1"/>
    <property type="molecule type" value="Genomic_DNA"/>
</dbReference>
<dbReference type="PANTHER" id="PTHR45036:SF1">
    <property type="entry name" value="METHYLTRANSFERASE LIKE 7A"/>
    <property type="match status" value="1"/>
</dbReference>
<dbReference type="AlphaFoldDB" id="A0A8E2FB41"/>
<dbReference type="CDD" id="cd02440">
    <property type="entry name" value="AdoMet_MTases"/>
    <property type="match status" value="1"/>
</dbReference>
<dbReference type="Proteomes" id="UP000250140">
    <property type="component" value="Unassembled WGS sequence"/>
</dbReference>
<protein>
    <submittedName>
        <fullName evidence="1">S-adenosyl-L-methionine-dependent methyltransferase</fullName>
    </submittedName>
</protein>
<accession>A0A8E2FB41</accession>
<dbReference type="Pfam" id="PF13489">
    <property type="entry name" value="Methyltransf_23"/>
    <property type="match status" value="1"/>
</dbReference>
<dbReference type="GO" id="GO:0008168">
    <property type="term" value="F:methyltransferase activity"/>
    <property type="evidence" value="ECO:0007669"/>
    <property type="project" value="UniProtKB-KW"/>
</dbReference>
<dbReference type="Gene3D" id="3.40.50.150">
    <property type="entry name" value="Vaccinia Virus protein VP39"/>
    <property type="match status" value="1"/>
</dbReference>
<evidence type="ECO:0000313" key="1">
    <source>
        <dbReference type="EMBL" id="OCL13912.1"/>
    </source>
</evidence>
<feature type="non-terminal residue" evidence="1">
    <location>
        <position position="1"/>
    </location>
</feature>
<dbReference type="InterPro" id="IPR052356">
    <property type="entry name" value="Thiol_S-MT"/>
</dbReference>
<proteinExistence type="predicted"/>